<protein>
    <submittedName>
        <fullName evidence="1">Uncharacterized protein</fullName>
    </submittedName>
</protein>
<evidence type="ECO:0000313" key="1">
    <source>
        <dbReference type="EMBL" id="KAF4630466.1"/>
    </source>
</evidence>
<organism evidence="1 2">
    <name type="scientific">Cudoniella acicularis</name>
    <dbReference type="NCBI Taxonomy" id="354080"/>
    <lineage>
        <taxon>Eukaryota</taxon>
        <taxon>Fungi</taxon>
        <taxon>Dikarya</taxon>
        <taxon>Ascomycota</taxon>
        <taxon>Pezizomycotina</taxon>
        <taxon>Leotiomycetes</taxon>
        <taxon>Helotiales</taxon>
        <taxon>Tricladiaceae</taxon>
        <taxon>Cudoniella</taxon>
    </lineage>
</organism>
<name>A0A8H4RJM6_9HELO</name>
<reference evidence="1 2" key="1">
    <citation type="submission" date="2020-03" db="EMBL/GenBank/DDBJ databases">
        <title>Draft Genome Sequence of Cudoniella acicularis.</title>
        <authorList>
            <person name="Buettner E."/>
            <person name="Kellner H."/>
        </authorList>
    </citation>
    <scope>NUCLEOTIDE SEQUENCE [LARGE SCALE GENOMIC DNA]</scope>
    <source>
        <strain evidence="1 2">DSM 108380</strain>
    </source>
</reference>
<proteinExistence type="predicted"/>
<comment type="caution">
    <text evidence="1">The sequence shown here is derived from an EMBL/GenBank/DDBJ whole genome shotgun (WGS) entry which is preliminary data.</text>
</comment>
<sequence>MTTSFLDLDCYNITKGPAIPLGVSVDGPKWHGSSTQNDSNFFIAIDGFISFNSTLETSYSISDYINATNGT</sequence>
<dbReference type="EMBL" id="JAAMPI010000547">
    <property type="protein sequence ID" value="KAF4630466.1"/>
    <property type="molecule type" value="Genomic_DNA"/>
</dbReference>
<gene>
    <name evidence="1" type="ORF">G7Y89_g7680</name>
</gene>
<keyword evidence="2" id="KW-1185">Reference proteome</keyword>
<accession>A0A8H4RJM6</accession>
<dbReference type="AlphaFoldDB" id="A0A8H4RJM6"/>
<evidence type="ECO:0000313" key="2">
    <source>
        <dbReference type="Proteomes" id="UP000566819"/>
    </source>
</evidence>
<dbReference type="Proteomes" id="UP000566819">
    <property type="component" value="Unassembled WGS sequence"/>
</dbReference>